<keyword evidence="2" id="KW-1185">Reference proteome</keyword>
<sequence length="329" mass="36213">MRELLPWLDHIRDMRLAMLLVADGMMNMLGSTPNATKAAEAFLGVKIPSSASGFLVSMVNDFWDETDEFLNSVAVEGTHLHRTVRRGHGLLTELRPIHEVDYQDERDESLDWIGYFLTAVPTDSYGTGGDFSDIVQNPDRPLPFLYRAGTAYLDLIEFVHRTVGSHPAWGDSSDMIVFTADDLALLADVDIRSVRNAMGPTGSKPIRSFKALPSDAHDERAYADPIDALDWLSGRRGFKCGQLDADWLNAGISSTGSLAALGALAGMMFWLNGQTTEKMAEKIGWGVEQTRAWTRGEGMDAFAAKRVAEAAGLDPTIYSRQIAKLLKEN</sequence>
<accession>A0ABU0BT84</accession>
<protein>
    <submittedName>
        <fullName evidence="1">Uncharacterized protein</fullName>
    </submittedName>
</protein>
<evidence type="ECO:0000313" key="2">
    <source>
        <dbReference type="Proteomes" id="UP001230207"/>
    </source>
</evidence>
<evidence type="ECO:0000313" key="1">
    <source>
        <dbReference type="EMBL" id="MDQ0320871.1"/>
    </source>
</evidence>
<gene>
    <name evidence="1" type="ORF">QO002_003009</name>
</gene>
<dbReference type="RefSeq" id="WP_307230997.1">
    <property type="nucleotide sequence ID" value="NZ_JAUSVF010000001.1"/>
</dbReference>
<dbReference type="EMBL" id="JAUSVF010000001">
    <property type="protein sequence ID" value="MDQ0320871.1"/>
    <property type="molecule type" value="Genomic_DNA"/>
</dbReference>
<dbReference type="Proteomes" id="UP001230207">
    <property type="component" value="Unassembled WGS sequence"/>
</dbReference>
<reference evidence="1 2" key="1">
    <citation type="submission" date="2023-07" db="EMBL/GenBank/DDBJ databases">
        <title>Genomic Encyclopedia of Type Strains, Phase IV (KMG-IV): sequencing the most valuable type-strain genomes for metagenomic binning, comparative biology and taxonomic classification.</title>
        <authorList>
            <person name="Goeker M."/>
        </authorList>
    </citation>
    <scope>NUCLEOTIDE SEQUENCE [LARGE SCALE GENOMIC DNA]</scope>
    <source>
        <strain evidence="1 2">DSM 1112</strain>
    </source>
</reference>
<proteinExistence type="predicted"/>
<organism evidence="1 2">
    <name type="scientific">Pararhizobium capsulatum DSM 1112</name>
    <dbReference type="NCBI Taxonomy" id="1121113"/>
    <lineage>
        <taxon>Bacteria</taxon>
        <taxon>Pseudomonadati</taxon>
        <taxon>Pseudomonadota</taxon>
        <taxon>Alphaproteobacteria</taxon>
        <taxon>Hyphomicrobiales</taxon>
        <taxon>Rhizobiaceae</taxon>
        <taxon>Rhizobium/Agrobacterium group</taxon>
        <taxon>Pararhizobium</taxon>
    </lineage>
</organism>
<comment type="caution">
    <text evidence="1">The sequence shown here is derived from an EMBL/GenBank/DDBJ whole genome shotgun (WGS) entry which is preliminary data.</text>
</comment>
<name>A0ABU0BT84_9HYPH</name>